<dbReference type="PANTHER" id="PTHR30105:SF2">
    <property type="entry name" value="DIVERGENT POLYSACCHARIDE DEACETYLASE SUPERFAMILY"/>
    <property type="match status" value="1"/>
</dbReference>
<dbReference type="Proteomes" id="UP000501891">
    <property type="component" value="Chromosome"/>
</dbReference>
<dbReference type="GO" id="GO:0005975">
    <property type="term" value="P:carbohydrate metabolic process"/>
    <property type="evidence" value="ECO:0007669"/>
    <property type="project" value="InterPro"/>
</dbReference>
<evidence type="ECO:0000313" key="2">
    <source>
        <dbReference type="EMBL" id="QJE72793.1"/>
    </source>
</evidence>
<organism evidence="2 3">
    <name type="scientific">Aerophototrophica crusticola</name>
    <dbReference type="NCBI Taxonomy" id="1709002"/>
    <lineage>
        <taxon>Bacteria</taxon>
        <taxon>Pseudomonadati</taxon>
        <taxon>Pseudomonadota</taxon>
        <taxon>Alphaproteobacteria</taxon>
        <taxon>Rhodospirillales</taxon>
        <taxon>Rhodospirillaceae</taxon>
        <taxon>Aerophototrophica</taxon>
    </lineage>
</organism>
<accession>A0A858R6I0</accession>
<dbReference type="Gene3D" id="3.20.20.370">
    <property type="entry name" value="Glycoside hydrolase/deacetylase"/>
    <property type="match status" value="1"/>
</dbReference>
<sequence>MTETRRPPAKRPRAKAAPSRAGSRSRGKARSQGLLAHLDRRTLQSLAALLGFAAFVVLLANVYGDGSREAPGYTAVAPAQPEAGEEELAELGEDAPTLPREAPTVPQVRTVPEPAPVAPTPAPPAPEPARQVPTQTAMLPPPVPPPAGTPLWKRNAVPAPAQDGRPRIVIVIDDMGPDRKRSDRAAALPGPLTLAWLPYARDLPHQAAAARRNGHELIVHMPMEPDGKGDPGRDAILTKLPAAEIKARIARNLAAFDGYVGINNHMGSRFTANTAGMAVVMAELSSRGLLFLDSRTTAQTKAPELAPRYHVPLASRDVFLDHEMTPAAVEAALAKVEAVARTKGTAIAIGHPHDVTVAALERWLPTLSAKGFQLVPLTATIRAQPPAS</sequence>
<evidence type="ECO:0000256" key="1">
    <source>
        <dbReference type="SAM" id="MobiDB-lite"/>
    </source>
</evidence>
<dbReference type="KEGG" id="acru:HHL28_06545"/>
<protein>
    <submittedName>
        <fullName evidence="2">Divergent polysaccharide deacetylase family protein</fullName>
    </submittedName>
</protein>
<feature type="region of interest" description="Disordered" evidence="1">
    <location>
        <begin position="1"/>
        <end position="34"/>
    </location>
</feature>
<keyword evidence="3" id="KW-1185">Reference proteome</keyword>
<reference evidence="2" key="1">
    <citation type="submission" date="2020-04" db="EMBL/GenBank/DDBJ databases">
        <title>A desert anoxygenic phototrophic bacterium fixes CO2 using RubisCO under aerobic conditions.</title>
        <authorList>
            <person name="Tang K."/>
        </authorList>
    </citation>
    <scope>NUCLEOTIDE SEQUENCE [LARGE SCALE GENOMIC DNA]</scope>
    <source>
        <strain evidence="2">MIMtkB3</strain>
    </source>
</reference>
<dbReference type="PANTHER" id="PTHR30105">
    <property type="entry name" value="UNCHARACTERIZED YIBQ-RELATED"/>
    <property type="match status" value="1"/>
</dbReference>
<name>A0A858R6I0_9PROT</name>
<dbReference type="InterPro" id="IPR011330">
    <property type="entry name" value="Glyco_hydro/deAcase_b/a-brl"/>
</dbReference>
<dbReference type="InterPro" id="IPR006837">
    <property type="entry name" value="Divergent_DAC"/>
</dbReference>
<dbReference type="CDD" id="cd10936">
    <property type="entry name" value="CE4_DAC2"/>
    <property type="match status" value="1"/>
</dbReference>
<gene>
    <name evidence="2" type="ORF">HHL28_06545</name>
</gene>
<dbReference type="Pfam" id="PF04748">
    <property type="entry name" value="Polysacc_deac_2"/>
    <property type="match status" value="1"/>
</dbReference>
<dbReference type="EMBL" id="CP051775">
    <property type="protein sequence ID" value="QJE72793.1"/>
    <property type="molecule type" value="Genomic_DNA"/>
</dbReference>
<proteinExistence type="predicted"/>
<dbReference type="SUPFAM" id="SSF88713">
    <property type="entry name" value="Glycoside hydrolase/deacetylase"/>
    <property type="match status" value="1"/>
</dbReference>
<evidence type="ECO:0000313" key="3">
    <source>
        <dbReference type="Proteomes" id="UP000501891"/>
    </source>
</evidence>
<feature type="compositionally biased region" description="Pro residues" evidence="1">
    <location>
        <begin position="113"/>
        <end position="127"/>
    </location>
</feature>
<dbReference type="AlphaFoldDB" id="A0A858R6I0"/>
<feature type="region of interest" description="Disordered" evidence="1">
    <location>
        <begin position="113"/>
        <end position="132"/>
    </location>
</feature>